<evidence type="ECO:0000256" key="5">
    <source>
        <dbReference type="ARBA" id="ARBA00022737"/>
    </source>
</evidence>
<gene>
    <name evidence="12" type="primary">TPHA0N01250</name>
    <name evidence="12" type="ordered locus">TPHA_0N01250</name>
</gene>
<feature type="repeat" description="Solcar" evidence="9">
    <location>
        <begin position="243"/>
        <end position="329"/>
    </location>
</feature>
<proteinExistence type="inferred from homology"/>
<dbReference type="SUPFAM" id="SSF103506">
    <property type="entry name" value="Mitochondrial carrier"/>
    <property type="match status" value="1"/>
</dbReference>
<evidence type="ECO:0000256" key="8">
    <source>
        <dbReference type="ARBA" id="ARBA00023136"/>
    </source>
</evidence>
<evidence type="ECO:0000256" key="4">
    <source>
        <dbReference type="ARBA" id="ARBA00022692"/>
    </source>
</evidence>
<dbReference type="InterPro" id="IPR049563">
    <property type="entry name" value="TXTP-like"/>
</dbReference>
<dbReference type="RefSeq" id="XP_003688340.1">
    <property type="nucleotide sequence ID" value="XM_003688292.1"/>
</dbReference>
<dbReference type="EMBL" id="HE612869">
    <property type="protein sequence ID" value="CCE65906.1"/>
    <property type="molecule type" value="Genomic_DNA"/>
</dbReference>
<name>G8C178_TETPH</name>
<feature type="compositionally biased region" description="Polar residues" evidence="11">
    <location>
        <begin position="154"/>
        <end position="169"/>
    </location>
</feature>
<evidence type="ECO:0000256" key="9">
    <source>
        <dbReference type="PROSITE-ProRule" id="PRU00282"/>
    </source>
</evidence>
<dbReference type="InterPro" id="IPR018108">
    <property type="entry name" value="MCP_transmembrane"/>
</dbReference>
<dbReference type="PANTHER" id="PTHR45788:SF5">
    <property type="entry name" value="AFR253WP"/>
    <property type="match status" value="1"/>
</dbReference>
<dbReference type="eggNOG" id="KOG0756">
    <property type="taxonomic scope" value="Eukaryota"/>
</dbReference>
<keyword evidence="8 9" id="KW-0472">Membrane</keyword>
<dbReference type="Gene3D" id="1.50.40.10">
    <property type="entry name" value="Mitochondrial carrier domain"/>
    <property type="match status" value="1"/>
</dbReference>
<accession>G8C178</accession>
<feature type="repeat" description="Solcar" evidence="9">
    <location>
        <begin position="100"/>
        <end position="236"/>
    </location>
</feature>
<dbReference type="GO" id="GO:0006843">
    <property type="term" value="P:mitochondrial citrate transmembrane transport"/>
    <property type="evidence" value="ECO:0007669"/>
    <property type="project" value="TreeGrafter"/>
</dbReference>
<dbReference type="PANTHER" id="PTHR45788">
    <property type="entry name" value="SUCCINATE/FUMARATE MITOCHONDRIAL TRANSPORTER-RELATED"/>
    <property type="match status" value="1"/>
</dbReference>
<evidence type="ECO:0000256" key="2">
    <source>
        <dbReference type="ARBA" id="ARBA00006375"/>
    </source>
</evidence>
<dbReference type="GeneID" id="11532066"/>
<evidence type="ECO:0000256" key="6">
    <source>
        <dbReference type="ARBA" id="ARBA00022989"/>
    </source>
</evidence>
<evidence type="ECO:0000256" key="3">
    <source>
        <dbReference type="ARBA" id="ARBA00022448"/>
    </source>
</evidence>
<dbReference type="KEGG" id="tpf:TPHA_0N01250"/>
<dbReference type="HOGENOM" id="CLU_015166_5_1_1"/>
<dbReference type="STRING" id="1071381.G8C178"/>
<evidence type="ECO:0000256" key="1">
    <source>
        <dbReference type="ARBA" id="ARBA00004225"/>
    </source>
</evidence>
<dbReference type="Pfam" id="PF00153">
    <property type="entry name" value="Mito_carr"/>
    <property type="match status" value="3"/>
</dbReference>
<reference evidence="12 13" key="1">
    <citation type="journal article" date="2011" name="Proc. Natl. Acad. Sci. U.S.A.">
        <title>Evolutionary erosion of yeast sex chromosomes by mating-type switching accidents.</title>
        <authorList>
            <person name="Gordon J.L."/>
            <person name="Armisen D."/>
            <person name="Proux-Wera E."/>
            <person name="Oheigeartaigh S.S."/>
            <person name="Byrne K.P."/>
            <person name="Wolfe K.H."/>
        </authorList>
    </citation>
    <scope>NUCLEOTIDE SEQUENCE [LARGE SCALE GENOMIC DNA]</scope>
    <source>
        <strain evidence="13">ATCC 24235 / CBS 4417 / NBRC 1672 / NRRL Y-8282 / UCD 70-5</strain>
    </source>
</reference>
<dbReference type="OMA" id="TRMQSKY"/>
<evidence type="ECO:0000313" key="13">
    <source>
        <dbReference type="Proteomes" id="UP000005666"/>
    </source>
</evidence>
<evidence type="ECO:0008006" key="14">
    <source>
        <dbReference type="Google" id="ProtNLM"/>
    </source>
</evidence>
<keyword evidence="4 9" id="KW-0812">Transmembrane</keyword>
<comment type="similarity">
    <text evidence="2 10">Belongs to the mitochondrial carrier (TC 2.A.29) family.</text>
</comment>
<evidence type="ECO:0000313" key="12">
    <source>
        <dbReference type="EMBL" id="CCE65906.1"/>
    </source>
</evidence>
<dbReference type="GO" id="GO:0071913">
    <property type="term" value="F:citrate secondary active transmembrane transporter activity"/>
    <property type="evidence" value="ECO:0007669"/>
    <property type="project" value="TreeGrafter"/>
</dbReference>
<dbReference type="AlphaFoldDB" id="G8C178"/>
<evidence type="ECO:0000256" key="11">
    <source>
        <dbReference type="SAM" id="MobiDB-lite"/>
    </source>
</evidence>
<sequence>MSGIENGSDDLVTSISAGTVAAMYQTTIAHPFEFLKTGLQLQRSVPGATPFSYMYKNKIYFRGLSALNVSILFKTTARFTMFSSMYELLKDPEHLPEKPLSGLRLLAAGASTGFVESLVIIPFENLKTTMIENSIIVSKRQEQAKLEKSRKDISANNTPTRTKFHKGSSNAVRMSAREQAYMFYEKNPSETFIGTIREIYKVRGIRGYFQGSMPTILRQVGNSMVRFTTYTTLKQIIVPTRHVDQYTAFILGFVSSAAVVGFTQPIDVIKTRMQSKYAWKYYKNSINCAYRIFVEEGMRVFWKGWLPRLFKVGISGGVSFGIYQYTENIINTMRAEGYLPAPKFD</sequence>
<evidence type="ECO:0000256" key="10">
    <source>
        <dbReference type="RuleBase" id="RU000488"/>
    </source>
</evidence>
<evidence type="ECO:0000256" key="7">
    <source>
        <dbReference type="ARBA" id="ARBA00023128"/>
    </source>
</evidence>
<dbReference type="Proteomes" id="UP000005666">
    <property type="component" value="Chromosome 14"/>
</dbReference>
<feature type="region of interest" description="Disordered" evidence="11">
    <location>
        <begin position="147"/>
        <end position="169"/>
    </location>
</feature>
<keyword evidence="3 10" id="KW-0813">Transport</keyword>
<protein>
    <recommendedName>
        <fullName evidence="14">Mitochondrial carrier protein</fullName>
    </recommendedName>
</protein>
<keyword evidence="6" id="KW-1133">Transmembrane helix</keyword>
<keyword evidence="13" id="KW-1185">Reference proteome</keyword>
<dbReference type="PROSITE" id="PS50920">
    <property type="entry name" value="SOLCAR"/>
    <property type="match status" value="3"/>
</dbReference>
<keyword evidence="5" id="KW-0677">Repeat</keyword>
<organism evidence="12 13">
    <name type="scientific">Tetrapisispora phaffii (strain ATCC 24235 / CBS 4417 / NBRC 1672 / NRRL Y-8282 / UCD 70-5)</name>
    <name type="common">Yeast</name>
    <name type="synonym">Fabospora phaffii</name>
    <dbReference type="NCBI Taxonomy" id="1071381"/>
    <lineage>
        <taxon>Eukaryota</taxon>
        <taxon>Fungi</taxon>
        <taxon>Dikarya</taxon>
        <taxon>Ascomycota</taxon>
        <taxon>Saccharomycotina</taxon>
        <taxon>Saccharomycetes</taxon>
        <taxon>Saccharomycetales</taxon>
        <taxon>Saccharomycetaceae</taxon>
        <taxon>Tetrapisispora</taxon>
    </lineage>
</organism>
<dbReference type="GO" id="GO:0031966">
    <property type="term" value="C:mitochondrial membrane"/>
    <property type="evidence" value="ECO:0007669"/>
    <property type="project" value="UniProtKB-SubCell"/>
</dbReference>
<dbReference type="OrthoDB" id="44467at2759"/>
<dbReference type="InterPro" id="IPR023395">
    <property type="entry name" value="MCP_dom_sf"/>
</dbReference>
<feature type="repeat" description="Solcar" evidence="9">
    <location>
        <begin position="9"/>
        <end position="88"/>
    </location>
</feature>
<comment type="subcellular location">
    <subcellularLocation>
        <location evidence="1">Mitochondrion membrane</location>
        <topology evidence="1">Multi-pass membrane protein</topology>
    </subcellularLocation>
</comment>
<keyword evidence="7" id="KW-0496">Mitochondrion</keyword>